<evidence type="ECO:0000256" key="7">
    <source>
        <dbReference type="ARBA" id="ARBA00050038"/>
    </source>
</evidence>
<evidence type="ECO:0000256" key="2">
    <source>
        <dbReference type="ARBA" id="ARBA00022555"/>
    </source>
</evidence>
<dbReference type="Gene3D" id="3.40.50.1470">
    <property type="entry name" value="Peptidyl-tRNA hydrolase"/>
    <property type="match status" value="1"/>
</dbReference>
<dbReference type="GO" id="GO:0000049">
    <property type="term" value="F:tRNA binding"/>
    <property type="evidence" value="ECO:0007669"/>
    <property type="project" value="UniProtKB-UniRule"/>
</dbReference>
<comment type="subcellular location">
    <subcellularLocation>
        <location evidence="8">Cytoplasm</location>
    </subcellularLocation>
</comment>
<keyword evidence="12" id="KW-1185">Reference proteome</keyword>
<organism evidence="11 12">
    <name type="scientific">Xylocopilactobacillus apis</name>
    <dbReference type="NCBI Taxonomy" id="2932183"/>
    <lineage>
        <taxon>Bacteria</taxon>
        <taxon>Bacillati</taxon>
        <taxon>Bacillota</taxon>
        <taxon>Bacilli</taxon>
        <taxon>Lactobacillales</taxon>
        <taxon>Lactobacillaceae</taxon>
        <taxon>Xylocopilactobacillus</taxon>
    </lineage>
</organism>
<dbReference type="HAMAP" id="MF_00083">
    <property type="entry name" value="Pept_tRNA_hydro_bact"/>
    <property type="match status" value="1"/>
</dbReference>
<dbReference type="EC" id="3.1.1.29" evidence="1 8"/>
<dbReference type="GO" id="GO:0072344">
    <property type="term" value="P:rescue of stalled ribosome"/>
    <property type="evidence" value="ECO:0007669"/>
    <property type="project" value="UniProtKB-UniRule"/>
</dbReference>
<dbReference type="InterPro" id="IPR036416">
    <property type="entry name" value="Pept_tRNA_hydro_sf"/>
</dbReference>
<feature type="binding site" evidence="8">
    <location>
        <position position="67"/>
    </location>
    <ligand>
        <name>tRNA</name>
        <dbReference type="ChEBI" id="CHEBI:17843"/>
    </ligand>
</feature>
<dbReference type="Pfam" id="PF01195">
    <property type="entry name" value="Pept_tRNA_hydro"/>
    <property type="match status" value="1"/>
</dbReference>
<comment type="function">
    <text evidence="8">Hydrolyzes ribosome-free peptidyl-tRNAs (with 1 or more amino acids incorporated), which drop off the ribosome during protein synthesis, or as a result of ribosome stalling.</text>
</comment>
<sequence length="191" mass="21766">MTKLIVGLGNPGEKYINTRHNVGFMALEAFLESKGLNWKKTENDQRYSSLNVEGHRFVALEPLTYMNESGRSVKYISDKFEIEPQDIMVIHDDMDLNTGKIRIKMERSAGGHNGVKDIMKSLNSKDFINLKIGTDHPTNESVISWVLGRFSNEEQLKIQPAILTASDIIIDFIKDKSISELMNKYNRNENS</sequence>
<keyword evidence="4 8" id="KW-0694">RNA-binding</keyword>
<feature type="binding site" evidence="8">
    <location>
        <position position="113"/>
    </location>
    <ligand>
        <name>tRNA</name>
        <dbReference type="ChEBI" id="CHEBI:17843"/>
    </ligand>
</feature>
<dbReference type="PANTHER" id="PTHR17224:SF1">
    <property type="entry name" value="PEPTIDYL-TRNA HYDROLASE"/>
    <property type="match status" value="1"/>
</dbReference>
<dbReference type="PROSITE" id="PS01195">
    <property type="entry name" value="PEPT_TRNA_HYDROL_1"/>
    <property type="match status" value="1"/>
</dbReference>
<comment type="similarity">
    <text evidence="5 8 10">Belongs to the PTH family.</text>
</comment>
<dbReference type="NCBIfam" id="TIGR00447">
    <property type="entry name" value="pth"/>
    <property type="match status" value="1"/>
</dbReference>
<dbReference type="GO" id="GO:0004045">
    <property type="term" value="F:peptidyl-tRNA hydrolase activity"/>
    <property type="evidence" value="ECO:0007669"/>
    <property type="project" value="UniProtKB-UniRule"/>
</dbReference>
<dbReference type="KEGG" id="xak:KIMC2_08040"/>
<evidence type="ECO:0000256" key="1">
    <source>
        <dbReference type="ARBA" id="ARBA00013260"/>
    </source>
</evidence>
<dbReference type="Proteomes" id="UP001321804">
    <property type="component" value="Chromosome"/>
</dbReference>
<feature type="binding site" evidence="8">
    <location>
        <position position="15"/>
    </location>
    <ligand>
        <name>tRNA</name>
        <dbReference type="ChEBI" id="CHEBI:17843"/>
    </ligand>
</feature>
<proteinExistence type="inferred from homology"/>
<name>A0AAU9CQM8_9LACO</name>
<evidence type="ECO:0000256" key="6">
    <source>
        <dbReference type="ARBA" id="ARBA00048707"/>
    </source>
</evidence>
<evidence type="ECO:0000256" key="4">
    <source>
        <dbReference type="ARBA" id="ARBA00022884"/>
    </source>
</evidence>
<evidence type="ECO:0000256" key="8">
    <source>
        <dbReference type="HAMAP-Rule" id="MF_00083"/>
    </source>
</evidence>
<accession>A0AAU9CQM8</accession>
<feature type="site" description="Stabilizes the basic form of H active site to accept a proton" evidence="8">
    <location>
        <position position="92"/>
    </location>
</feature>
<evidence type="ECO:0000313" key="11">
    <source>
        <dbReference type="EMBL" id="BDR56242.1"/>
    </source>
</evidence>
<protein>
    <recommendedName>
        <fullName evidence="7 8">Peptidyl-tRNA hydrolase</fullName>
        <shortName evidence="8">Pth</shortName>
        <ecNumber evidence="1 8">3.1.1.29</ecNumber>
    </recommendedName>
</protein>
<gene>
    <name evidence="8 11" type="primary">pth</name>
    <name evidence="11" type="ORF">KIMC2_08040</name>
</gene>
<evidence type="ECO:0000256" key="5">
    <source>
        <dbReference type="ARBA" id="ARBA00038063"/>
    </source>
</evidence>
<dbReference type="AlphaFoldDB" id="A0AAU9CQM8"/>
<comment type="catalytic activity">
    <reaction evidence="6 8 9">
        <text>an N-acyl-L-alpha-aminoacyl-tRNA + H2O = an N-acyl-L-amino acid + a tRNA + H(+)</text>
        <dbReference type="Rhea" id="RHEA:54448"/>
        <dbReference type="Rhea" id="RHEA-COMP:10123"/>
        <dbReference type="Rhea" id="RHEA-COMP:13883"/>
        <dbReference type="ChEBI" id="CHEBI:15377"/>
        <dbReference type="ChEBI" id="CHEBI:15378"/>
        <dbReference type="ChEBI" id="CHEBI:59874"/>
        <dbReference type="ChEBI" id="CHEBI:78442"/>
        <dbReference type="ChEBI" id="CHEBI:138191"/>
        <dbReference type="EC" id="3.1.1.29"/>
    </reaction>
</comment>
<dbReference type="GO" id="GO:0006515">
    <property type="term" value="P:protein quality control for misfolded or incompletely synthesized proteins"/>
    <property type="evidence" value="ECO:0007669"/>
    <property type="project" value="UniProtKB-UniRule"/>
</dbReference>
<evidence type="ECO:0000256" key="10">
    <source>
        <dbReference type="RuleBase" id="RU004320"/>
    </source>
</evidence>
<comment type="function">
    <text evidence="8">Catalyzes the release of premature peptidyl moieties from peptidyl-tRNA molecules trapped in stalled 50S ribosomal subunits, and thus maintains levels of free tRNAs and 50S ribosomes.</text>
</comment>
<keyword evidence="8" id="KW-0963">Cytoplasm</keyword>
<dbReference type="PANTHER" id="PTHR17224">
    <property type="entry name" value="PEPTIDYL-TRNA HYDROLASE"/>
    <property type="match status" value="1"/>
</dbReference>
<feature type="site" description="Discriminates between blocked and unblocked aminoacyl-tRNA" evidence="8">
    <location>
        <position position="10"/>
    </location>
</feature>
<evidence type="ECO:0000256" key="9">
    <source>
        <dbReference type="RuleBase" id="RU000673"/>
    </source>
</evidence>
<reference evidence="11 12" key="1">
    <citation type="journal article" date="2023" name="Microbiol. Spectr.">
        <title>Symbiosis of Carpenter Bees with Uncharacterized Lactic Acid Bacteria Showing NAD Auxotrophy.</title>
        <authorList>
            <person name="Kawasaki S."/>
            <person name="Ozawa K."/>
            <person name="Mori T."/>
            <person name="Yamamoto A."/>
            <person name="Ito M."/>
            <person name="Ohkuma M."/>
            <person name="Sakamoto M."/>
            <person name="Matsutani M."/>
        </authorList>
    </citation>
    <scope>NUCLEOTIDE SEQUENCE [LARGE SCALE GENOMIC DNA]</scope>
    <source>
        <strain evidence="11 12">KimC2</strain>
    </source>
</reference>
<dbReference type="GO" id="GO:0005737">
    <property type="term" value="C:cytoplasm"/>
    <property type="evidence" value="ECO:0007669"/>
    <property type="project" value="UniProtKB-SubCell"/>
</dbReference>
<feature type="active site" description="Proton acceptor" evidence="8">
    <location>
        <position position="20"/>
    </location>
</feature>
<keyword evidence="2 8" id="KW-0820">tRNA-binding</keyword>
<comment type="subunit">
    <text evidence="8">Monomer.</text>
</comment>
<dbReference type="EMBL" id="AP026801">
    <property type="protein sequence ID" value="BDR56242.1"/>
    <property type="molecule type" value="Genomic_DNA"/>
</dbReference>
<keyword evidence="3 8" id="KW-0378">Hydrolase</keyword>
<dbReference type="InterPro" id="IPR001328">
    <property type="entry name" value="Pept_tRNA_hydro"/>
</dbReference>
<dbReference type="PROSITE" id="PS01196">
    <property type="entry name" value="PEPT_TRNA_HYDROL_2"/>
    <property type="match status" value="1"/>
</dbReference>
<feature type="binding site" evidence="8">
    <location>
        <position position="65"/>
    </location>
    <ligand>
        <name>tRNA</name>
        <dbReference type="ChEBI" id="CHEBI:17843"/>
    </ligand>
</feature>
<dbReference type="InterPro" id="IPR018171">
    <property type="entry name" value="Pept_tRNA_hydro_CS"/>
</dbReference>
<dbReference type="SUPFAM" id="SSF53178">
    <property type="entry name" value="Peptidyl-tRNA hydrolase-like"/>
    <property type="match status" value="1"/>
</dbReference>
<evidence type="ECO:0000313" key="12">
    <source>
        <dbReference type="Proteomes" id="UP001321804"/>
    </source>
</evidence>
<dbReference type="RefSeq" id="WP_317698133.1">
    <property type="nucleotide sequence ID" value="NZ_AP026801.1"/>
</dbReference>
<evidence type="ECO:0000256" key="3">
    <source>
        <dbReference type="ARBA" id="ARBA00022801"/>
    </source>
</evidence>
<dbReference type="FunFam" id="3.40.50.1470:FF:000001">
    <property type="entry name" value="Peptidyl-tRNA hydrolase"/>
    <property type="match status" value="1"/>
</dbReference>
<dbReference type="CDD" id="cd00462">
    <property type="entry name" value="PTH"/>
    <property type="match status" value="1"/>
</dbReference>